<evidence type="ECO:0000256" key="1">
    <source>
        <dbReference type="ARBA" id="ARBA00022763"/>
    </source>
</evidence>
<sequence length="344" mass="37495">MHAPGGGRLVPESAEAPACGKAPVGHVRQGDGSLSVAEPSGAAGKATAGRLPGRVREWRPPWALDLRDALAPHRRGSRDPACRFEPDGSVWRTSHTPDGPGTLRVAWAGDAVEATAWGPGAEWLLDGVPELLGAADEPDGFVARHDVVRDQVLKRPGLRIGRTRRVFEALVPAVMEQKVLGQEAWRAWAYLLRRFGQPAPGAPHLRVSPPPEVWIRIPSWEWHRSGLEAVRARTIIGAARVARRLEEDPGEARLRSLPGIGVWTAAEIRQRAVGDPDAVSVGDYHLPGLVGWALAGRKVDDAGMLELLEPYAGHRYRVTRLLESSGMHPPRRGPRLSVRDYRSF</sequence>
<evidence type="ECO:0000313" key="5">
    <source>
        <dbReference type="Proteomes" id="UP000198420"/>
    </source>
</evidence>
<dbReference type="Proteomes" id="UP000198420">
    <property type="component" value="Unassembled WGS sequence"/>
</dbReference>
<feature type="region of interest" description="Disordered" evidence="3">
    <location>
        <begin position="324"/>
        <end position="344"/>
    </location>
</feature>
<keyword evidence="5" id="KW-1185">Reference proteome</keyword>
<dbReference type="GO" id="GO:0032993">
    <property type="term" value="C:protein-DNA complex"/>
    <property type="evidence" value="ECO:0007669"/>
    <property type="project" value="TreeGrafter"/>
</dbReference>
<dbReference type="SUPFAM" id="SSF48150">
    <property type="entry name" value="DNA-glycosylase"/>
    <property type="match status" value="1"/>
</dbReference>
<feature type="region of interest" description="Disordered" evidence="3">
    <location>
        <begin position="73"/>
        <end position="97"/>
    </location>
</feature>
<dbReference type="InterPro" id="IPR051912">
    <property type="entry name" value="Alkylbase_DNA_Glycosylase/TA"/>
</dbReference>
<feature type="region of interest" description="Disordered" evidence="3">
    <location>
        <begin position="1"/>
        <end position="52"/>
    </location>
</feature>
<dbReference type="PANTHER" id="PTHR43003">
    <property type="entry name" value="DNA-3-METHYLADENINE GLYCOSYLASE"/>
    <property type="match status" value="1"/>
</dbReference>
<dbReference type="GO" id="GO:0043916">
    <property type="term" value="F:DNA-7-methylguanine glycosylase activity"/>
    <property type="evidence" value="ECO:0007669"/>
    <property type="project" value="TreeGrafter"/>
</dbReference>
<dbReference type="GO" id="GO:0006307">
    <property type="term" value="P:DNA alkylation repair"/>
    <property type="evidence" value="ECO:0007669"/>
    <property type="project" value="TreeGrafter"/>
</dbReference>
<dbReference type="GO" id="GO:0005737">
    <property type="term" value="C:cytoplasm"/>
    <property type="evidence" value="ECO:0007669"/>
    <property type="project" value="TreeGrafter"/>
</dbReference>
<reference evidence="5" key="1">
    <citation type="submission" date="2017-06" db="EMBL/GenBank/DDBJ databases">
        <authorList>
            <person name="Varghese N."/>
            <person name="Submissions S."/>
        </authorList>
    </citation>
    <scope>NUCLEOTIDE SEQUENCE [LARGE SCALE GENOMIC DNA]</scope>
    <source>
        <strain evidence="5">DSM 44485</strain>
    </source>
</reference>
<keyword evidence="2" id="KW-0234">DNA repair</keyword>
<evidence type="ECO:0000313" key="4">
    <source>
        <dbReference type="EMBL" id="SNS47050.1"/>
    </source>
</evidence>
<accession>A0A239EQL1</accession>
<organism evidence="4 5">
    <name type="scientific">Actinomadura mexicana</name>
    <dbReference type="NCBI Taxonomy" id="134959"/>
    <lineage>
        <taxon>Bacteria</taxon>
        <taxon>Bacillati</taxon>
        <taxon>Actinomycetota</taxon>
        <taxon>Actinomycetes</taxon>
        <taxon>Streptosporangiales</taxon>
        <taxon>Thermomonosporaceae</taxon>
        <taxon>Actinomadura</taxon>
    </lineage>
</organism>
<dbReference type="Gene3D" id="1.10.340.30">
    <property type="entry name" value="Hypothetical protein, domain 2"/>
    <property type="match status" value="1"/>
</dbReference>
<dbReference type="GO" id="GO:0008725">
    <property type="term" value="F:DNA-3-methyladenine glycosylase activity"/>
    <property type="evidence" value="ECO:0007669"/>
    <property type="project" value="TreeGrafter"/>
</dbReference>
<dbReference type="EMBL" id="FZNP01000018">
    <property type="protein sequence ID" value="SNS47050.1"/>
    <property type="molecule type" value="Genomic_DNA"/>
</dbReference>
<keyword evidence="1" id="KW-0227">DNA damage</keyword>
<gene>
    <name evidence="4" type="ORF">SAMN06265355_11850</name>
</gene>
<dbReference type="PANTHER" id="PTHR43003:SF6">
    <property type="entry name" value="DNA GLYCOSYLASE"/>
    <property type="match status" value="1"/>
</dbReference>
<protein>
    <recommendedName>
        <fullName evidence="6">3-methyladenine DNA glycosylase/8-oxoguanine DNA glycosylase</fullName>
    </recommendedName>
</protein>
<feature type="compositionally biased region" description="Basic and acidic residues" evidence="3">
    <location>
        <begin position="73"/>
        <end position="86"/>
    </location>
</feature>
<evidence type="ECO:0000256" key="3">
    <source>
        <dbReference type="SAM" id="MobiDB-lite"/>
    </source>
</evidence>
<dbReference type="InterPro" id="IPR011257">
    <property type="entry name" value="DNA_glycosylase"/>
</dbReference>
<dbReference type="AlphaFoldDB" id="A0A239EQL1"/>
<name>A0A239EQL1_9ACTN</name>
<dbReference type="GO" id="GO:0006285">
    <property type="term" value="P:base-excision repair, AP site formation"/>
    <property type="evidence" value="ECO:0007669"/>
    <property type="project" value="TreeGrafter"/>
</dbReference>
<evidence type="ECO:0000256" key="2">
    <source>
        <dbReference type="ARBA" id="ARBA00023204"/>
    </source>
</evidence>
<evidence type="ECO:0008006" key="6">
    <source>
        <dbReference type="Google" id="ProtNLM"/>
    </source>
</evidence>
<dbReference type="GO" id="GO:0032131">
    <property type="term" value="F:alkylated DNA binding"/>
    <property type="evidence" value="ECO:0007669"/>
    <property type="project" value="TreeGrafter"/>
</dbReference>
<proteinExistence type="predicted"/>